<feature type="compositionally biased region" description="Basic and acidic residues" evidence="1">
    <location>
        <begin position="14"/>
        <end position="25"/>
    </location>
</feature>
<dbReference type="Pfam" id="PF23151">
    <property type="entry name" value="NuiA_2"/>
    <property type="match status" value="1"/>
</dbReference>
<dbReference type="RefSeq" id="XP_007738619.1">
    <property type="nucleotide sequence ID" value="XM_007740429.1"/>
</dbReference>
<keyword evidence="3" id="KW-1185">Reference proteome</keyword>
<dbReference type="Proteomes" id="UP000019478">
    <property type="component" value="Unassembled WGS sequence"/>
</dbReference>
<dbReference type="OrthoDB" id="5366485at2759"/>
<dbReference type="AlphaFoldDB" id="W9XJM7"/>
<accession>W9XJM7</accession>
<sequence>MADDASYAAFLDKANADPKAGHEQSESTSQARTKFDPTTTSQLEALPASLKSLPEVTYTSDTDAPFEPITLNYAGSKLPSVAEFEKSLGLKGKVTGSVEELTTEEFDPRGEYREIIERVAQAAKGKDVGVKLFRVEISQTRAEYYILTVGDRALVGVVVKAVES</sequence>
<dbReference type="GeneID" id="19174419"/>
<dbReference type="InterPro" id="IPR056539">
    <property type="entry name" value="NuiA-like"/>
</dbReference>
<dbReference type="HOGENOM" id="CLU_092474_2_0_1"/>
<evidence type="ECO:0000313" key="2">
    <source>
        <dbReference type="EMBL" id="EXJ77181.1"/>
    </source>
</evidence>
<dbReference type="PANTHER" id="PTHR42093">
    <property type="match status" value="1"/>
</dbReference>
<feature type="region of interest" description="Disordered" evidence="1">
    <location>
        <begin position="12"/>
        <end position="43"/>
    </location>
</feature>
<protein>
    <submittedName>
        <fullName evidence="2">Uncharacterized protein</fullName>
    </submittedName>
</protein>
<reference evidence="2 3" key="1">
    <citation type="submission" date="2013-03" db="EMBL/GenBank/DDBJ databases">
        <title>The Genome Sequence of Capronia epimyces CBS 606.96.</title>
        <authorList>
            <consortium name="The Broad Institute Genomics Platform"/>
            <person name="Cuomo C."/>
            <person name="de Hoog S."/>
            <person name="Gorbushina A."/>
            <person name="Walker B."/>
            <person name="Young S.K."/>
            <person name="Zeng Q."/>
            <person name="Gargeya S."/>
            <person name="Fitzgerald M."/>
            <person name="Haas B."/>
            <person name="Abouelleil A."/>
            <person name="Allen A.W."/>
            <person name="Alvarado L."/>
            <person name="Arachchi H.M."/>
            <person name="Berlin A.M."/>
            <person name="Chapman S.B."/>
            <person name="Gainer-Dewar J."/>
            <person name="Goldberg J."/>
            <person name="Griggs A."/>
            <person name="Gujja S."/>
            <person name="Hansen M."/>
            <person name="Howarth C."/>
            <person name="Imamovic A."/>
            <person name="Ireland A."/>
            <person name="Larimer J."/>
            <person name="McCowan C."/>
            <person name="Murphy C."/>
            <person name="Pearson M."/>
            <person name="Poon T.W."/>
            <person name="Priest M."/>
            <person name="Roberts A."/>
            <person name="Saif S."/>
            <person name="Shea T."/>
            <person name="Sisk P."/>
            <person name="Sykes S."/>
            <person name="Wortman J."/>
            <person name="Nusbaum C."/>
            <person name="Birren B."/>
        </authorList>
    </citation>
    <scope>NUCLEOTIDE SEQUENCE [LARGE SCALE GENOMIC DNA]</scope>
    <source>
        <strain evidence="2 3">CBS 606.96</strain>
    </source>
</reference>
<comment type="caution">
    <text evidence="2">The sequence shown here is derived from an EMBL/GenBank/DDBJ whole genome shotgun (WGS) entry which is preliminary data.</text>
</comment>
<feature type="compositionally biased region" description="Polar residues" evidence="1">
    <location>
        <begin position="26"/>
        <end position="43"/>
    </location>
</feature>
<evidence type="ECO:0000313" key="3">
    <source>
        <dbReference type="Proteomes" id="UP000019478"/>
    </source>
</evidence>
<gene>
    <name evidence="2" type="ORF">A1O3_10339</name>
</gene>
<evidence type="ECO:0000256" key="1">
    <source>
        <dbReference type="SAM" id="MobiDB-lite"/>
    </source>
</evidence>
<organism evidence="2 3">
    <name type="scientific">Capronia epimyces CBS 606.96</name>
    <dbReference type="NCBI Taxonomy" id="1182542"/>
    <lineage>
        <taxon>Eukaryota</taxon>
        <taxon>Fungi</taxon>
        <taxon>Dikarya</taxon>
        <taxon>Ascomycota</taxon>
        <taxon>Pezizomycotina</taxon>
        <taxon>Eurotiomycetes</taxon>
        <taxon>Chaetothyriomycetidae</taxon>
        <taxon>Chaetothyriales</taxon>
        <taxon>Herpotrichiellaceae</taxon>
        <taxon>Capronia</taxon>
    </lineage>
</organism>
<name>W9XJM7_9EURO</name>
<proteinExistence type="predicted"/>
<dbReference type="EMBL" id="AMGY01000011">
    <property type="protein sequence ID" value="EXJ77181.1"/>
    <property type="molecule type" value="Genomic_DNA"/>
</dbReference>
<dbReference type="PANTHER" id="PTHR42093:SF1">
    <property type="match status" value="1"/>
</dbReference>
<dbReference type="eggNOG" id="ENOG502SBFH">
    <property type="taxonomic scope" value="Eukaryota"/>
</dbReference>